<gene>
    <name evidence="1" type="ORF">DWG24_01715</name>
</gene>
<dbReference type="Proteomes" id="UP000500801">
    <property type="component" value="Chromosome"/>
</dbReference>
<proteinExistence type="predicted"/>
<sequence>MTLILSHHFYRTGENMYIPTEATLRDVIDSLLSELTIINYLCLAARMNQYVHKQNIRTLNSQEFRFLTARLKRIKIDVNQLSELNDDDKAHLRKACHDIIQFIEERQPERSSTAVTG</sequence>
<evidence type="ECO:0000313" key="2">
    <source>
        <dbReference type="Proteomes" id="UP000500801"/>
    </source>
</evidence>
<dbReference type="AlphaFoldDB" id="A0AAE6YW09"/>
<dbReference type="EMBL" id="CP033622">
    <property type="protein sequence ID" value="QIZ49586.1"/>
    <property type="molecule type" value="Genomic_DNA"/>
</dbReference>
<accession>A0AAE6YW09</accession>
<reference evidence="1 2" key="1">
    <citation type="submission" date="2018-11" db="EMBL/GenBank/DDBJ databases">
        <title>Complete genome sequence of Dickeya zeae strain CE1 infecting Canna edulis Ker-Gawl. in China.</title>
        <authorList>
            <person name="Zhang J."/>
            <person name="Lin B."/>
            <person name="Shen H."/>
            <person name="Jiang S."/>
            <person name="Pu X."/>
            <person name="Sun D."/>
        </authorList>
    </citation>
    <scope>NUCLEOTIDE SEQUENCE [LARGE SCALE GENOMIC DNA]</scope>
    <source>
        <strain evidence="1 2">CE1</strain>
    </source>
</reference>
<name>A0AAE6YW09_9GAMM</name>
<protein>
    <submittedName>
        <fullName evidence="1">Uncharacterized protein</fullName>
    </submittedName>
</protein>
<evidence type="ECO:0000313" key="1">
    <source>
        <dbReference type="EMBL" id="QIZ49586.1"/>
    </source>
</evidence>
<organism evidence="1 2">
    <name type="scientific">Dickeya zeae</name>
    <dbReference type="NCBI Taxonomy" id="204042"/>
    <lineage>
        <taxon>Bacteria</taxon>
        <taxon>Pseudomonadati</taxon>
        <taxon>Pseudomonadota</taxon>
        <taxon>Gammaproteobacteria</taxon>
        <taxon>Enterobacterales</taxon>
        <taxon>Pectobacteriaceae</taxon>
        <taxon>Dickeya</taxon>
    </lineage>
</organism>